<reference evidence="3" key="1">
    <citation type="submission" date="2020-01" db="EMBL/GenBank/DDBJ databases">
        <title>The Celery Genome Sequence Reveals Sequential Paleo-tetraploidization, Resistance Gene Elimination, Karyotype Evolution, and Functional Innovation in Apiales.</title>
        <authorList>
            <person name="Song X."/>
        </authorList>
    </citation>
    <scope>NUCLEOTIDE SEQUENCE</scope>
    <source>
        <tissue evidence="3">Leaf</tissue>
    </source>
</reference>
<proteinExistence type="inferred from homology"/>
<dbReference type="PANTHER" id="PTHR21660:SF12">
    <property type="entry name" value="OS07G0462700 PROTEIN"/>
    <property type="match status" value="1"/>
</dbReference>
<protein>
    <recommendedName>
        <fullName evidence="2">Thioesterase domain-containing protein</fullName>
    </recommendedName>
</protein>
<organism evidence="3 4">
    <name type="scientific">Apium graveolens</name>
    <name type="common">Celery</name>
    <dbReference type="NCBI Taxonomy" id="4045"/>
    <lineage>
        <taxon>Eukaryota</taxon>
        <taxon>Viridiplantae</taxon>
        <taxon>Streptophyta</taxon>
        <taxon>Embryophyta</taxon>
        <taxon>Tracheophyta</taxon>
        <taxon>Spermatophyta</taxon>
        <taxon>Magnoliopsida</taxon>
        <taxon>eudicotyledons</taxon>
        <taxon>Gunneridae</taxon>
        <taxon>Pentapetalae</taxon>
        <taxon>asterids</taxon>
        <taxon>campanulids</taxon>
        <taxon>Apiales</taxon>
        <taxon>Apiaceae</taxon>
        <taxon>Apioideae</taxon>
        <taxon>apioid superclade</taxon>
        <taxon>Apieae</taxon>
        <taxon>Apium</taxon>
    </lineage>
</organism>
<comment type="caution">
    <text evidence="3">The sequence shown here is derived from an EMBL/GenBank/DDBJ whole genome shotgun (WGS) entry which is preliminary data.</text>
</comment>
<dbReference type="CDD" id="cd03443">
    <property type="entry name" value="PaaI_thioesterase"/>
    <property type="match status" value="2"/>
</dbReference>
<evidence type="ECO:0000313" key="3">
    <source>
        <dbReference type="EMBL" id="KAF1001936.1"/>
    </source>
</evidence>
<dbReference type="PANTHER" id="PTHR21660">
    <property type="entry name" value="THIOESTERASE SUPERFAMILY MEMBER-RELATED"/>
    <property type="match status" value="1"/>
</dbReference>
<comment type="similarity">
    <text evidence="1">Belongs to the thioesterase PaaI family.</text>
</comment>
<dbReference type="GO" id="GO:0047617">
    <property type="term" value="F:fatty acyl-CoA hydrolase activity"/>
    <property type="evidence" value="ECO:0007669"/>
    <property type="project" value="InterPro"/>
</dbReference>
<evidence type="ECO:0000313" key="4">
    <source>
        <dbReference type="Proteomes" id="UP000593563"/>
    </source>
</evidence>
<dbReference type="InterPro" id="IPR006683">
    <property type="entry name" value="Thioestr_dom"/>
</dbReference>
<keyword evidence="4" id="KW-1185">Reference proteome</keyword>
<dbReference type="Pfam" id="PF03061">
    <property type="entry name" value="4HBT"/>
    <property type="match status" value="2"/>
</dbReference>
<gene>
    <name evidence="3" type="ORF">AG4045_023978</name>
</gene>
<evidence type="ECO:0000256" key="1">
    <source>
        <dbReference type="ARBA" id="ARBA00008324"/>
    </source>
</evidence>
<sequence>MEKQTSGTGITQETVIINQSPARIAELSAAIEKTGFFTAIPVEYDIKGCLSNIIRGVLEVLHVKTGHISLLLRVKPVVANIYGALHGGVVASVAERVAEACARTVMGNEKNLFLGELSNSYLSGARLNAEVIVEASIIRTGRNLTVVSVEFRIKESNKLVYISRATFYNMPVSNLHGQRNEDGESDRGITQETVIIDQSPERIAELSVALERTGISSTIPLEYDIKGYILNIIGGVLEVLHVETGRISFLLRVKPVVTNEYGALHGGVVASVAERVAEACARTVMVNEKDLFLGESSSSYLSGARLNTEVKVEASIVRRGRNLTVVSVEFRMKESDKLVYTSRATFYNMPLASL</sequence>
<dbReference type="InterPro" id="IPR029069">
    <property type="entry name" value="HotDog_dom_sf"/>
</dbReference>
<dbReference type="AlphaFoldDB" id="A0A6L5B890"/>
<feature type="domain" description="Thioesterase" evidence="2">
    <location>
        <begin position="82"/>
        <end position="157"/>
    </location>
</feature>
<dbReference type="Proteomes" id="UP000593563">
    <property type="component" value="Unassembled WGS sequence"/>
</dbReference>
<accession>A0A6L5B890</accession>
<name>A0A6L5B890_APIGR</name>
<dbReference type="SUPFAM" id="SSF54637">
    <property type="entry name" value="Thioesterase/thiol ester dehydrase-isomerase"/>
    <property type="match status" value="2"/>
</dbReference>
<evidence type="ECO:0000259" key="2">
    <source>
        <dbReference type="Pfam" id="PF03061"/>
    </source>
</evidence>
<dbReference type="InterPro" id="IPR039298">
    <property type="entry name" value="ACOT13"/>
</dbReference>
<dbReference type="Gene3D" id="3.10.129.10">
    <property type="entry name" value="Hotdog Thioesterase"/>
    <property type="match status" value="2"/>
</dbReference>
<dbReference type="EMBL" id="WRXP01002052">
    <property type="protein sequence ID" value="KAF1001936.1"/>
    <property type="molecule type" value="Genomic_DNA"/>
</dbReference>
<feature type="domain" description="Thioesterase" evidence="2">
    <location>
        <begin position="261"/>
        <end position="335"/>
    </location>
</feature>